<keyword evidence="2" id="KW-1185">Reference proteome</keyword>
<protein>
    <submittedName>
        <fullName evidence="1">Uncharacterized protein</fullName>
    </submittedName>
</protein>
<accession>A0ACC2CSP1</accession>
<evidence type="ECO:0000313" key="1">
    <source>
        <dbReference type="EMBL" id="KAJ7545051.1"/>
    </source>
</evidence>
<comment type="caution">
    <text evidence="1">The sequence shown here is derived from an EMBL/GenBank/DDBJ whole genome shotgun (WGS) entry which is preliminary data.</text>
</comment>
<evidence type="ECO:0000313" key="2">
    <source>
        <dbReference type="Proteomes" id="UP001162992"/>
    </source>
</evidence>
<dbReference type="EMBL" id="CM055100">
    <property type="protein sequence ID" value="KAJ7545051.1"/>
    <property type="molecule type" value="Genomic_DNA"/>
</dbReference>
<dbReference type="Proteomes" id="UP001162992">
    <property type="component" value="Chromosome 9"/>
</dbReference>
<gene>
    <name evidence="1" type="ORF">O6H91_09G104500</name>
</gene>
<proteinExistence type="predicted"/>
<organism evidence="1 2">
    <name type="scientific">Diphasiastrum complanatum</name>
    <name type="common">Issler's clubmoss</name>
    <name type="synonym">Lycopodium complanatum</name>
    <dbReference type="NCBI Taxonomy" id="34168"/>
    <lineage>
        <taxon>Eukaryota</taxon>
        <taxon>Viridiplantae</taxon>
        <taxon>Streptophyta</taxon>
        <taxon>Embryophyta</taxon>
        <taxon>Tracheophyta</taxon>
        <taxon>Lycopodiopsida</taxon>
        <taxon>Lycopodiales</taxon>
        <taxon>Lycopodiaceae</taxon>
        <taxon>Lycopodioideae</taxon>
        <taxon>Diphasiastrum</taxon>
    </lineage>
</organism>
<name>A0ACC2CSP1_DIPCM</name>
<reference evidence="2" key="1">
    <citation type="journal article" date="2024" name="Proc. Natl. Acad. Sci. U.S.A.">
        <title>Extraordinary preservation of gene collinearity over three hundred million years revealed in homosporous lycophytes.</title>
        <authorList>
            <person name="Li C."/>
            <person name="Wickell D."/>
            <person name="Kuo L.Y."/>
            <person name="Chen X."/>
            <person name="Nie B."/>
            <person name="Liao X."/>
            <person name="Peng D."/>
            <person name="Ji J."/>
            <person name="Jenkins J."/>
            <person name="Williams M."/>
            <person name="Shu S."/>
            <person name="Plott C."/>
            <person name="Barry K."/>
            <person name="Rajasekar S."/>
            <person name="Grimwood J."/>
            <person name="Han X."/>
            <person name="Sun S."/>
            <person name="Hou Z."/>
            <person name="He W."/>
            <person name="Dai G."/>
            <person name="Sun C."/>
            <person name="Schmutz J."/>
            <person name="Leebens-Mack J.H."/>
            <person name="Li F.W."/>
            <person name="Wang L."/>
        </authorList>
    </citation>
    <scope>NUCLEOTIDE SEQUENCE [LARGE SCALE GENOMIC DNA]</scope>
    <source>
        <strain evidence="2">cv. PW_Plant_1</strain>
    </source>
</reference>
<sequence length="648" mass="72464">MASNKRAGSHGPLHNRQMQRQKALPAADDAKYDNDAELYEDGDVVGDEEPESVLPAPGMKQEGVFAAGSFHDLGLAPALADHIQDRLGFKAPTHVQQAAIPSILSGRDVLVNAETGTGKTIVYLAPILSDLQAYMPRITRADGTFAIVLVPTRELCIQVFTVAQQLVHRFYWLVPGYIMGGENRAKEKARLRKGITILIATPGRLLDHLKNTASFCYASLQWLVFDEADRLLDLGFEKDVRSILDLLESVKPTGSTNIGHSKFTSKKRQNILLSATLSEDVNELATLSLKKPIRIGLEMHDALEKPLECSALEKTNFQIDRKRREIEDESSQQLDTNSFDYNFPAQLTQSFIKVPCRLRLVALLALLRGKTTAHGSHKLVVFFSTCDAVDFHFSVLNEFNWSSDPSDVAEVEEYGFMSCEVFRLHGNIAQKDRTEAFFNFGKAESALLLCTDVAARGLDFQGITSIIQYDAPGEAAEYVHRVGRTARLGKKGEAVLFLQPCESDYLRELQKHGVVLKELFLQKLLDNICATTSKRKRSQDWENVVMHRGALVLQNSLESFISSEMDLRHLAVDAFRSYIRAYAAHRGSLKSIFQIRNLHLGHVAKSFGLKDAPSLFGKSSHMQALKKAKGHVYMKPKKRKRLRPARME</sequence>